<dbReference type="Pfam" id="PF03016">
    <property type="entry name" value="Exostosin_GT47"/>
    <property type="match status" value="1"/>
</dbReference>
<comment type="similarity">
    <text evidence="1">Belongs to the glycosyltransferase 47 family.</text>
</comment>
<dbReference type="GO" id="GO:0016757">
    <property type="term" value="F:glycosyltransferase activity"/>
    <property type="evidence" value="ECO:0007669"/>
    <property type="project" value="InterPro"/>
</dbReference>
<dbReference type="OrthoDB" id="1924787at2759"/>
<evidence type="ECO:0000256" key="1">
    <source>
        <dbReference type="ARBA" id="ARBA00010271"/>
    </source>
</evidence>
<accession>A0A0M0JMR1</accession>
<comment type="caution">
    <text evidence="3">The sequence shown here is derived from an EMBL/GenBank/DDBJ whole genome shotgun (WGS) entry which is preliminary data.</text>
</comment>
<protein>
    <submittedName>
        <fullName evidence="3">Exostosin family protein</fullName>
    </submittedName>
</protein>
<dbReference type="EMBL" id="JWZX01002653">
    <property type="protein sequence ID" value="KOO27866.1"/>
    <property type="molecule type" value="Genomic_DNA"/>
</dbReference>
<dbReference type="PANTHER" id="PTHR11062">
    <property type="entry name" value="EXOSTOSIN HEPARAN SULFATE GLYCOSYLTRANSFERASE -RELATED"/>
    <property type="match status" value="1"/>
</dbReference>
<dbReference type="PANTHER" id="PTHR11062:SF281">
    <property type="entry name" value="EXOSTOSIN-LIKE 2"/>
    <property type="match status" value="1"/>
</dbReference>
<sequence length="443" mass="50818">MWSTSECWQPPRRDSIMMTEQRGREHYGAPSICLSAVWPSVYPVHSLDLSLHVRSCWALFVRPMERRRERPRLRKLMLRAFSLLVTSILSNTKYASAVAELYASGSAHAAPQHPATCSISVIDPDPAFNVGIIKRGGKVKWAENNVERASRHFQYGSEWWVHRRLASLPAAKATNTSLAFVATYFSYMHIFAPHLRDRALKAISKLSHARQHEPRYIVPHTHPGTCAPQTRHMVRMVVDNDLCGDAPMDVPVPYVVSFPQWLVAPQIPEYPRTTWLFFRGHLPKTYIDRTQVRARIIEVLKHEPNVSVVPANVKPGAKYSPHDEYLQQMLRAKFCFAPRGDTASAKRLYESIAAGCIPIIISDKLRLPYHRQIDWRSFSLRYTEAEVASDPRKVLRDVQAMAPERIEALRKVVLAVRPMFLWHTDDNRKSAVDYVIHDLCSWE</sequence>
<name>A0A0M0JMR1_9EUKA</name>
<evidence type="ECO:0000259" key="2">
    <source>
        <dbReference type="Pfam" id="PF03016"/>
    </source>
</evidence>
<dbReference type="AlphaFoldDB" id="A0A0M0JMR1"/>
<dbReference type="InterPro" id="IPR004263">
    <property type="entry name" value="Exostosin"/>
</dbReference>
<dbReference type="InterPro" id="IPR040911">
    <property type="entry name" value="Exostosin_GT47"/>
</dbReference>
<keyword evidence="4" id="KW-1185">Reference proteome</keyword>
<evidence type="ECO:0000313" key="3">
    <source>
        <dbReference type="EMBL" id="KOO27866.1"/>
    </source>
</evidence>
<evidence type="ECO:0000313" key="4">
    <source>
        <dbReference type="Proteomes" id="UP000037460"/>
    </source>
</evidence>
<feature type="non-terminal residue" evidence="3">
    <location>
        <position position="443"/>
    </location>
</feature>
<gene>
    <name evidence="3" type="ORF">Ctob_008457</name>
</gene>
<reference evidence="4" key="1">
    <citation type="journal article" date="2015" name="PLoS Genet.">
        <title>Genome Sequence and Transcriptome Analyses of Chrysochromulina tobin: Metabolic Tools for Enhanced Algal Fitness in the Prominent Order Prymnesiales (Haptophyceae).</title>
        <authorList>
            <person name="Hovde B.T."/>
            <person name="Deodato C.R."/>
            <person name="Hunsperger H.M."/>
            <person name="Ryken S.A."/>
            <person name="Yost W."/>
            <person name="Jha R.K."/>
            <person name="Patterson J."/>
            <person name="Monnat R.J. Jr."/>
            <person name="Barlow S.B."/>
            <person name="Starkenburg S.R."/>
            <person name="Cattolico R.A."/>
        </authorList>
    </citation>
    <scope>NUCLEOTIDE SEQUENCE</scope>
    <source>
        <strain evidence="4">CCMP291</strain>
    </source>
</reference>
<dbReference type="Proteomes" id="UP000037460">
    <property type="component" value="Unassembled WGS sequence"/>
</dbReference>
<feature type="domain" description="Exostosin GT47" evidence="2">
    <location>
        <begin position="248"/>
        <end position="396"/>
    </location>
</feature>
<proteinExistence type="inferred from homology"/>
<organism evidence="3 4">
    <name type="scientific">Chrysochromulina tobinii</name>
    <dbReference type="NCBI Taxonomy" id="1460289"/>
    <lineage>
        <taxon>Eukaryota</taxon>
        <taxon>Haptista</taxon>
        <taxon>Haptophyta</taxon>
        <taxon>Prymnesiophyceae</taxon>
        <taxon>Prymnesiales</taxon>
        <taxon>Chrysochromulinaceae</taxon>
        <taxon>Chrysochromulina</taxon>
    </lineage>
</organism>